<comment type="caution">
    <text evidence="2">The sequence shown here is derived from an EMBL/GenBank/DDBJ whole genome shotgun (WGS) entry which is preliminary data.</text>
</comment>
<gene>
    <name evidence="2" type="ORF">OEV98_02770</name>
</gene>
<organism evidence="2 3">
    <name type="scientific">Perspicuibacillus lycopersici</name>
    <dbReference type="NCBI Taxonomy" id="1325689"/>
    <lineage>
        <taxon>Bacteria</taxon>
        <taxon>Bacillati</taxon>
        <taxon>Bacillota</taxon>
        <taxon>Bacilli</taxon>
        <taxon>Bacillales</taxon>
        <taxon>Bacillaceae</taxon>
        <taxon>Perspicuibacillus</taxon>
    </lineage>
</organism>
<keyword evidence="3" id="KW-1185">Reference proteome</keyword>
<dbReference type="InterPro" id="IPR027393">
    <property type="entry name" value="Virus_scaffolding_prot_C"/>
</dbReference>
<protein>
    <submittedName>
        <fullName evidence="2">IDEAL domain-containing protein</fullName>
    </submittedName>
</protein>
<dbReference type="Pfam" id="PF08858">
    <property type="entry name" value="IDEAL"/>
    <property type="match status" value="1"/>
</dbReference>
<evidence type="ECO:0000313" key="3">
    <source>
        <dbReference type="Proteomes" id="UP001209318"/>
    </source>
</evidence>
<feature type="domain" description="IDEAL" evidence="1">
    <location>
        <begin position="34"/>
        <end position="70"/>
    </location>
</feature>
<accession>A0AAE3ISB1</accession>
<dbReference type="AlphaFoldDB" id="A0AAE3ISB1"/>
<proteinExistence type="predicted"/>
<evidence type="ECO:0000313" key="2">
    <source>
        <dbReference type="EMBL" id="MCU9612486.1"/>
    </source>
</evidence>
<dbReference type="EMBL" id="JAOUSF010000001">
    <property type="protein sequence ID" value="MCU9612486.1"/>
    <property type="molecule type" value="Genomic_DNA"/>
</dbReference>
<dbReference type="Gene3D" id="4.10.810.10">
    <property type="entry name" value="Virus Scaffolding Protein, Chain A"/>
    <property type="match status" value="1"/>
</dbReference>
<reference evidence="2" key="1">
    <citation type="submission" date="2022-10" db="EMBL/GenBank/DDBJ databases">
        <title>Description of Fervidibacillus gen. nov. in the family Fervidibacillaceae fam. nov. with two species, Fervidibacillus albus sp. nov., and Fervidibacillus halotolerans sp. nov., isolated from tidal flat sediments.</title>
        <authorList>
            <person name="Kwon K.K."/>
            <person name="Yang S.-H."/>
        </authorList>
    </citation>
    <scope>NUCLEOTIDE SEQUENCE</scope>
    <source>
        <strain evidence="2">JCM 19140</strain>
    </source>
</reference>
<dbReference type="InterPro" id="IPR014957">
    <property type="entry name" value="IDEAL_dom"/>
</dbReference>
<dbReference type="Proteomes" id="UP001209318">
    <property type="component" value="Unassembled WGS sequence"/>
</dbReference>
<dbReference type="SMART" id="SM00914">
    <property type="entry name" value="IDEAL"/>
    <property type="match status" value="1"/>
</dbReference>
<sequence>MKNENSYAELTKAYALAHQQRKEKFVQSIYIDILLHESLLKEKQKKLKRKIDEAIDCNDRETFHLLAEELKNIEKELNA</sequence>
<evidence type="ECO:0000259" key="1">
    <source>
        <dbReference type="SMART" id="SM00914"/>
    </source>
</evidence>
<name>A0AAE3ISB1_9BACI</name>
<dbReference type="RefSeq" id="WP_263071674.1">
    <property type="nucleotide sequence ID" value="NZ_JAOUSF010000001.1"/>
</dbReference>